<dbReference type="Proteomes" id="UP000677152">
    <property type="component" value="Chromosome"/>
</dbReference>
<organism evidence="2 3">
    <name type="scientific">Actinosynnema pretiosum subsp. pretiosum</name>
    <dbReference type="NCBI Taxonomy" id="103721"/>
    <lineage>
        <taxon>Bacteria</taxon>
        <taxon>Bacillati</taxon>
        <taxon>Actinomycetota</taxon>
        <taxon>Actinomycetes</taxon>
        <taxon>Pseudonocardiales</taxon>
        <taxon>Pseudonocardiaceae</taxon>
        <taxon>Actinosynnema</taxon>
    </lineage>
</organism>
<dbReference type="EMBL" id="CP073249">
    <property type="protein sequence ID" value="QUF04679.1"/>
    <property type="molecule type" value="Genomic_DNA"/>
</dbReference>
<feature type="region of interest" description="Disordered" evidence="1">
    <location>
        <begin position="1"/>
        <end position="28"/>
    </location>
</feature>
<name>A0AA45L6Z2_9PSEU</name>
<gene>
    <name evidence="2" type="ORF">KCV87_00590</name>
</gene>
<sequence>MVASCWRSRAGGSRTAHSPPGRTDHLAAVPLPGGRTVLAAGGGHLVRLWDQADEVISLALDDQASALVAVPASPATGGVPLLAVASEIGFAVLEVHG</sequence>
<evidence type="ECO:0000313" key="2">
    <source>
        <dbReference type="EMBL" id="QUF04679.1"/>
    </source>
</evidence>
<evidence type="ECO:0008006" key="4">
    <source>
        <dbReference type="Google" id="ProtNLM"/>
    </source>
</evidence>
<proteinExistence type="predicted"/>
<evidence type="ECO:0000256" key="1">
    <source>
        <dbReference type="SAM" id="MobiDB-lite"/>
    </source>
</evidence>
<protein>
    <recommendedName>
        <fullName evidence="4">WD40 repeat domain-containing protein</fullName>
    </recommendedName>
</protein>
<dbReference type="AlphaFoldDB" id="A0AA45L6Z2"/>
<reference evidence="2" key="1">
    <citation type="submission" date="2021-04" db="EMBL/GenBank/DDBJ databases">
        <title>Genomic sequence of Actinosynnema pretiosum subsp. pretiosum ATCC 31280 (C-14919).</title>
        <authorList>
            <person name="Bai L."/>
            <person name="Wang X."/>
            <person name="Xiao Y."/>
        </authorList>
    </citation>
    <scope>NUCLEOTIDE SEQUENCE</scope>
    <source>
        <strain evidence="2">ATCC 31280</strain>
    </source>
</reference>
<accession>A0AA45L6Z2</accession>
<evidence type="ECO:0000313" key="3">
    <source>
        <dbReference type="Proteomes" id="UP000677152"/>
    </source>
</evidence>